<dbReference type="InterPro" id="IPR006162">
    <property type="entry name" value="Ppantetheine_attach_site"/>
</dbReference>
<dbReference type="Proteomes" id="UP001642484">
    <property type="component" value="Unassembled WGS sequence"/>
</dbReference>
<comment type="caution">
    <text evidence="8">The sequence shown here is derived from an EMBL/GenBank/DDBJ whole genome shotgun (WGS) entry which is preliminary data.</text>
</comment>
<reference evidence="8 9" key="1">
    <citation type="submission" date="2024-02" db="EMBL/GenBank/DDBJ databases">
        <authorList>
            <person name="Chen Y."/>
            <person name="Shah S."/>
            <person name="Dougan E. K."/>
            <person name="Thang M."/>
            <person name="Chan C."/>
        </authorList>
    </citation>
    <scope>NUCLEOTIDE SEQUENCE [LARGE SCALE GENOMIC DNA]</scope>
</reference>
<dbReference type="PANTHER" id="PTHR11655">
    <property type="entry name" value="60S/50S RIBOSOMAL PROTEIN L6/L9"/>
    <property type="match status" value="1"/>
</dbReference>
<dbReference type="PROSITE" id="PS00012">
    <property type="entry name" value="PHOSPHOPANTETHEINE"/>
    <property type="match status" value="1"/>
</dbReference>
<keyword evidence="5" id="KW-0687">Ribonucleoprotein</keyword>
<dbReference type="Gene3D" id="1.10.1200.10">
    <property type="entry name" value="ACP-like"/>
    <property type="match status" value="1"/>
</dbReference>
<dbReference type="InterPro" id="IPR009081">
    <property type="entry name" value="PP-bd_ACP"/>
</dbReference>
<evidence type="ECO:0000313" key="9">
    <source>
        <dbReference type="Proteomes" id="UP001642484"/>
    </source>
</evidence>
<evidence type="ECO:0000256" key="2">
    <source>
        <dbReference type="ARBA" id="ARBA00022450"/>
    </source>
</evidence>
<dbReference type="InterPro" id="IPR056393">
    <property type="entry name" value="AprA-like_MT2"/>
</dbReference>
<gene>
    <name evidence="8" type="ORF">CCMP2556_LOCUS20514</name>
</gene>
<feature type="domain" description="Carrier" evidence="7">
    <location>
        <begin position="1076"/>
        <end position="1153"/>
    </location>
</feature>
<dbReference type="EMBL" id="CAXAMN010012025">
    <property type="protein sequence ID" value="CAK9037011.1"/>
    <property type="molecule type" value="Genomic_DNA"/>
</dbReference>
<dbReference type="InterPro" id="IPR000702">
    <property type="entry name" value="Ribosomal_uL6-like"/>
</dbReference>
<dbReference type="Gene3D" id="3.40.630.30">
    <property type="match status" value="1"/>
</dbReference>
<dbReference type="Pfam" id="PF23525">
    <property type="entry name" value="Methyltransf_36"/>
    <property type="match status" value="1"/>
</dbReference>
<name>A0ABP0LE26_9DINO</name>
<dbReference type="PROSITE" id="PS50075">
    <property type="entry name" value="CARRIER"/>
    <property type="match status" value="1"/>
</dbReference>
<protein>
    <recommendedName>
        <fullName evidence="7">Carrier domain-containing protein</fullName>
    </recommendedName>
</protein>
<evidence type="ECO:0000259" key="7">
    <source>
        <dbReference type="PROSITE" id="PS50075"/>
    </source>
</evidence>
<evidence type="ECO:0000256" key="6">
    <source>
        <dbReference type="SAM" id="MobiDB-lite"/>
    </source>
</evidence>
<keyword evidence="9" id="KW-1185">Reference proteome</keyword>
<comment type="similarity">
    <text evidence="1">Belongs to the universal ribosomal protein uL6 family.</text>
</comment>
<evidence type="ECO:0000313" key="8">
    <source>
        <dbReference type="EMBL" id="CAK9037011.1"/>
    </source>
</evidence>
<organism evidence="8 9">
    <name type="scientific">Durusdinium trenchii</name>
    <dbReference type="NCBI Taxonomy" id="1381693"/>
    <lineage>
        <taxon>Eukaryota</taxon>
        <taxon>Sar</taxon>
        <taxon>Alveolata</taxon>
        <taxon>Dinophyceae</taxon>
        <taxon>Suessiales</taxon>
        <taxon>Symbiodiniaceae</taxon>
        <taxon>Durusdinium</taxon>
    </lineage>
</organism>
<keyword evidence="4" id="KW-0689">Ribosomal protein</keyword>
<keyword evidence="3" id="KW-0597">Phosphoprotein</keyword>
<evidence type="ECO:0000256" key="3">
    <source>
        <dbReference type="ARBA" id="ARBA00022553"/>
    </source>
</evidence>
<dbReference type="InterPro" id="IPR016181">
    <property type="entry name" value="Acyl_CoA_acyltransferase"/>
</dbReference>
<dbReference type="InterPro" id="IPR036789">
    <property type="entry name" value="Ribosomal_uL6-like_a/b-dom_sf"/>
</dbReference>
<dbReference type="SMART" id="SM00823">
    <property type="entry name" value="PKS_PP"/>
    <property type="match status" value="1"/>
</dbReference>
<dbReference type="Gene3D" id="3.90.930.12">
    <property type="entry name" value="Ribosomal protein L6, alpha-beta domain"/>
    <property type="match status" value="2"/>
</dbReference>
<feature type="region of interest" description="Disordered" evidence="6">
    <location>
        <begin position="77"/>
        <end position="174"/>
    </location>
</feature>
<dbReference type="InterPro" id="IPR020040">
    <property type="entry name" value="Ribosomal_uL6_a/b-dom"/>
</dbReference>
<dbReference type="InterPro" id="IPR036736">
    <property type="entry name" value="ACP-like_sf"/>
</dbReference>
<dbReference type="PANTHER" id="PTHR11655:SF16">
    <property type="entry name" value="60S RIBOSOMAL PROTEIN L9"/>
    <property type="match status" value="1"/>
</dbReference>
<evidence type="ECO:0000256" key="4">
    <source>
        <dbReference type="ARBA" id="ARBA00022980"/>
    </source>
</evidence>
<feature type="compositionally biased region" description="Low complexity" evidence="6">
    <location>
        <begin position="130"/>
        <end position="164"/>
    </location>
</feature>
<dbReference type="SUPFAM" id="SSF56053">
    <property type="entry name" value="Ribosomal protein L6"/>
    <property type="match status" value="2"/>
</dbReference>
<feature type="compositionally biased region" description="Low complexity" evidence="6">
    <location>
        <begin position="77"/>
        <end position="87"/>
    </location>
</feature>
<sequence>MDHVQAHSSTSQSCFSVSPGWENGKSLALAALPALPALPAVPALTTLVALAALRALAALAATFWTAAGFEATEQQSTSTQQAAVDSTSPEHATDAKSARTCTSGESSSSSEAGGIWSAPQQPPRPKAMPRKAPSTAAPAAARAAVPAPAPKTRSAARAAPSMAPNVKPLSKKFKDTKEEVEDWLTGLDGGRGALVAYGTVILEQFGSLEALSACVMSQDGSVMSRVDASLWDVLNVKSLGHRLLMAKGICFESWRSQAARNRLRPLLTVQHNALRAPPVFLSAVKLESEEEIAGQRRFQQTAPKVQRTAPKVPDCAPTFTRTAPKDAVESGIDLSSNAFMLIHGWTAGPLLLEFVETFLEPLSQRPMTPQEMCAGLKAQAGPLAILLRTCRILGYLSVNETGAYSTVEGVELDELRTLLRPSSGMARAIRSVYAEAIPPFKVPSKSATHCLVIWAEHRPAWSHSRSKVLPILLDGIILAPLLTSITYFARWSEEGLDYGKDKAMEKFDFSKVDTASRIALGEIFEELGVGAMSPKGIVSLSTRGSLALQRCYSYYVPTSYSPMLAEFKNILFEEPGWGFVDMQENESEIHVERTLNVVGSGAQHSTLFKDLMRHMDFVFSGDEFSSQPRYVVDTGSGDGHLLMQVYQHIKEHTPRGQHLEEFPLIMIGVDFNEESRVATAVNLTKSNITHMVLFGDIGAPKQIMAALQKKGVDLSKTLHVRSFLDHDRPYIAPKETVGDVVLEFARSAMRDCVHLDKQGQRLSELESFSSLVEHFKRWADALEGSFGLCLLEVMMLDVPTTERFINDCVSFHFDIVQCLSRQYMTSPVAFAMGAAMAGLLPANIKNVQTYPEQGKYCRVINQHLIRRPYTIRFAELSDLPSLEALEKVAWDENLRASREVLRRRLETSPTTNLVCVMDGNVVAVLYMQRIRALNDIDEEKFMEISKQHSPDGRIIQLIAIASNPQTEVKKLGIGSELRSFALHLGRLDPTVDVVVGVTRCRDFKASKRSMQQYVDDHKAGRLVDPILDFHTGYGAEVVRVVPDFRPEDVDKEGVGVLIQYNVKSLGKVLETQVQKAKVEIPSIEVLSQIMDELGYKLDRLDLHKGFFDYGMDSLELIRVRNRLSSSFRLDLPATLLLDFPTVKDLADQLDRDRGIGDLVESLSAESDDSEAEQEVSGWEGVTPTELLELQEKFMAAYKEPFYQKQFSELARKCYPDMMRYILAIEEILVQVEGPLLLEFGLIDSLDWQTVQIGRSHMTATQVKYWKDFPEVKQTMDEILHITLLGRARAGQDIVLCGALWRVKGEVTMRTLLTEESVKVPKGCKITVKSKIVEVTGKHGSLKRDFKHLPIELFLANGGKKVVARMYFAKSKQCSMLNTVCSHISNLFEGVTKKFEYKMRLVYAHFPINVNIVSGGKTIEIRNFLGEKVVRTVHMLPGATVEKSANTKDEILVTSTDIDLAGRSAALIHQSCLCKKKDIRKFLDGIYVSSHGVKED</sequence>
<evidence type="ECO:0000256" key="5">
    <source>
        <dbReference type="ARBA" id="ARBA00023274"/>
    </source>
</evidence>
<dbReference type="Pfam" id="PF00550">
    <property type="entry name" value="PP-binding"/>
    <property type="match status" value="1"/>
</dbReference>
<proteinExistence type="inferred from homology"/>
<dbReference type="SUPFAM" id="SSF55729">
    <property type="entry name" value="Acyl-CoA N-acyltransferases (Nat)"/>
    <property type="match status" value="1"/>
</dbReference>
<dbReference type="InterPro" id="IPR020806">
    <property type="entry name" value="PKS_PP-bd"/>
</dbReference>
<dbReference type="Pfam" id="PF00347">
    <property type="entry name" value="Ribosomal_L6"/>
    <property type="match status" value="2"/>
</dbReference>
<accession>A0ABP0LE26</accession>
<evidence type="ECO:0000256" key="1">
    <source>
        <dbReference type="ARBA" id="ARBA00009356"/>
    </source>
</evidence>
<feature type="compositionally biased region" description="Low complexity" evidence="6">
    <location>
        <begin position="103"/>
        <end position="114"/>
    </location>
</feature>
<keyword evidence="2" id="KW-0596">Phosphopantetheine</keyword>
<dbReference type="SUPFAM" id="SSF47336">
    <property type="entry name" value="ACP-like"/>
    <property type="match status" value="1"/>
</dbReference>